<reference evidence="1 2" key="1">
    <citation type="submission" date="2012-02" db="EMBL/GenBank/DDBJ databases">
        <title>The Genome Sequence of Bacteroides nordii CL02T12C05.</title>
        <authorList>
            <consortium name="The Broad Institute Genome Sequencing Platform"/>
            <person name="Earl A."/>
            <person name="Ward D."/>
            <person name="Feldgarden M."/>
            <person name="Gevers D."/>
            <person name="Zitomersky N.L."/>
            <person name="Coyne M.J."/>
            <person name="Comstock L.E."/>
            <person name="Young S.K."/>
            <person name="Zeng Q."/>
            <person name="Gargeya S."/>
            <person name="Fitzgerald M."/>
            <person name="Haas B."/>
            <person name="Abouelleil A."/>
            <person name="Alvarado L."/>
            <person name="Arachchi H.M."/>
            <person name="Berlin A."/>
            <person name="Chapman S.B."/>
            <person name="Gearin G."/>
            <person name="Goldberg J."/>
            <person name="Griggs A."/>
            <person name="Gujja S."/>
            <person name="Hansen M."/>
            <person name="Heiman D."/>
            <person name="Howarth C."/>
            <person name="Larimer J."/>
            <person name="Lui A."/>
            <person name="MacDonald P.J.P."/>
            <person name="McCowen C."/>
            <person name="Montmayeur A."/>
            <person name="Murphy C."/>
            <person name="Neiman D."/>
            <person name="Pearson M."/>
            <person name="Priest M."/>
            <person name="Roberts A."/>
            <person name="Saif S."/>
            <person name="Shea T."/>
            <person name="Sisk P."/>
            <person name="Stolte C."/>
            <person name="Sykes S."/>
            <person name="Wortman J."/>
            <person name="Nusbaum C."/>
            <person name="Birren B."/>
        </authorList>
    </citation>
    <scope>NUCLEOTIDE SEQUENCE [LARGE SCALE GENOMIC DNA]</scope>
    <source>
        <strain evidence="1 2">CL02T12C05</strain>
    </source>
</reference>
<proteinExistence type="predicted"/>
<dbReference type="Proteomes" id="UP000003089">
    <property type="component" value="Unassembled WGS sequence"/>
</dbReference>
<accession>I9RZY6</accession>
<comment type="caution">
    <text evidence="1">The sequence shown here is derived from an EMBL/GenBank/DDBJ whole genome shotgun (WGS) entry which is preliminary data.</text>
</comment>
<dbReference type="HOGENOM" id="CLU_3395140_0_0_10"/>
<protein>
    <submittedName>
        <fullName evidence="1">Uncharacterized protein</fullName>
    </submittedName>
</protein>
<name>I9RZY6_9BACE</name>
<sequence>MVYKNIYFIRTIQKKGNKRWKKEEKKEDNLK</sequence>
<dbReference type="PATRIC" id="fig|997884.3.peg.2889"/>
<dbReference type="AlphaFoldDB" id="I9RZY6"/>
<organism evidence="1 2">
    <name type="scientific">Bacteroides nordii CL02T12C05</name>
    <dbReference type="NCBI Taxonomy" id="997884"/>
    <lineage>
        <taxon>Bacteria</taxon>
        <taxon>Pseudomonadati</taxon>
        <taxon>Bacteroidota</taxon>
        <taxon>Bacteroidia</taxon>
        <taxon>Bacteroidales</taxon>
        <taxon>Bacteroidaceae</taxon>
        <taxon>Bacteroides</taxon>
    </lineage>
</organism>
<dbReference type="EMBL" id="AGXS01000018">
    <property type="protein sequence ID" value="EIY48781.1"/>
    <property type="molecule type" value="Genomic_DNA"/>
</dbReference>
<gene>
    <name evidence="1" type="ORF">HMPREF1068_02811</name>
</gene>
<keyword evidence="2" id="KW-1185">Reference proteome</keyword>
<evidence type="ECO:0000313" key="2">
    <source>
        <dbReference type="Proteomes" id="UP000003089"/>
    </source>
</evidence>
<evidence type="ECO:0000313" key="1">
    <source>
        <dbReference type="EMBL" id="EIY48781.1"/>
    </source>
</evidence>